<dbReference type="InParanoid" id="K3WBG4"/>
<dbReference type="Proteomes" id="UP000019132">
    <property type="component" value="Unassembled WGS sequence"/>
</dbReference>
<keyword evidence="2" id="KW-1185">Reference proteome</keyword>
<name>K3WBG4_GLOUD</name>
<organism evidence="1 2">
    <name type="scientific">Globisporangium ultimum (strain ATCC 200006 / CBS 805.95 / DAOM BR144)</name>
    <name type="common">Pythium ultimum</name>
    <dbReference type="NCBI Taxonomy" id="431595"/>
    <lineage>
        <taxon>Eukaryota</taxon>
        <taxon>Sar</taxon>
        <taxon>Stramenopiles</taxon>
        <taxon>Oomycota</taxon>
        <taxon>Peronosporomycetes</taxon>
        <taxon>Pythiales</taxon>
        <taxon>Pythiaceae</taxon>
        <taxon>Globisporangium</taxon>
    </lineage>
</organism>
<sequence>MGDRLLLLRAASVSVVEKIHAWRQIVHQGRPHPFLYENTNYLLAMCEDLDFLDQCVDLVEWLGFRLTRNPFIVQSSLDDAISEDVQKDVRQSRALYYWSSSSWQKQRQKKTKFTITAVKTEANPHVVERGDGASERTKARRPLWQARPPPQALVKPLMSILPEDDIMDGARIGTALHQLLEEEGLYGRVRALRVVRQYLVDVVDTKNECARVVEQEQEPEQGNAFATVYDAIASISPQLR</sequence>
<reference evidence="2" key="2">
    <citation type="submission" date="2010-04" db="EMBL/GenBank/DDBJ databases">
        <authorList>
            <person name="Buell R."/>
            <person name="Hamilton J."/>
            <person name="Hostetler J."/>
        </authorList>
    </citation>
    <scope>NUCLEOTIDE SEQUENCE [LARGE SCALE GENOMIC DNA]</scope>
    <source>
        <strain evidence="2">DAOM:BR144</strain>
    </source>
</reference>
<dbReference type="AlphaFoldDB" id="K3WBG4"/>
<reference evidence="2" key="1">
    <citation type="journal article" date="2010" name="Genome Biol.">
        <title>Genome sequence of the necrotrophic plant pathogen Pythium ultimum reveals original pathogenicity mechanisms and effector repertoire.</title>
        <authorList>
            <person name="Levesque C.A."/>
            <person name="Brouwer H."/>
            <person name="Cano L."/>
            <person name="Hamilton J.P."/>
            <person name="Holt C."/>
            <person name="Huitema E."/>
            <person name="Raffaele S."/>
            <person name="Robideau G.P."/>
            <person name="Thines M."/>
            <person name="Win J."/>
            <person name="Zerillo M.M."/>
            <person name="Beakes G.W."/>
            <person name="Boore J.L."/>
            <person name="Busam D."/>
            <person name="Dumas B."/>
            <person name="Ferriera S."/>
            <person name="Fuerstenberg S.I."/>
            <person name="Gachon C.M."/>
            <person name="Gaulin E."/>
            <person name="Govers F."/>
            <person name="Grenville-Briggs L."/>
            <person name="Horner N."/>
            <person name="Hostetler J."/>
            <person name="Jiang R.H."/>
            <person name="Johnson J."/>
            <person name="Krajaejun T."/>
            <person name="Lin H."/>
            <person name="Meijer H.J."/>
            <person name="Moore B."/>
            <person name="Morris P."/>
            <person name="Phuntmart V."/>
            <person name="Puiu D."/>
            <person name="Shetty J."/>
            <person name="Stajich J.E."/>
            <person name="Tripathy S."/>
            <person name="Wawra S."/>
            <person name="van West P."/>
            <person name="Whitty B.R."/>
            <person name="Coutinho P.M."/>
            <person name="Henrissat B."/>
            <person name="Martin F."/>
            <person name="Thomas P.D."/>
            <person name="Tyler B.M."/>
            <person name="De Vries R.P."/>
            <person name="Kamoun S."/>
            <person name="Yandell M."/>
            <person name="Tisserat N."/>
            <person name="Buell C.R."/>
        </authorList>
    </citation>
    <scope>NUCLEOTIDE SEQUENCE</scope>
    <source>
        <strain evidence="2">DAOM:BR144</strain>
    </source>
</reference>
<reference evidence="1" key="3">
    <citation type="submission" date="2014-11" db="UniProtKB">
        <authorList>
            <consortium name="EnsemblProtists"/>
        </authorList>
    </citation>
    <scope>IDENTIFICATION</scope>
    <source>
        <strain evidence="1">DAOM BR144</strain>
    </source>
</reference>
<evidence type="ECO:0000313" key="1">
    <source>
        <dbReference type="EnsemblProtists" id="PYU1_T002305"/>
    </source>
</evidence>
<evidence type="ECO:0000313" key="2">
    <source>
        <dbReference type="Proteomes" id="UP000019132"/>
    </source>
</evidence>
<proteinExistence type="predicted"/>
<accession>K3WBG4</accession>
<dbReference type="EnsemblProtists" id="PYU1_T002305">
    <property type="protein sequence ID" value="PYU1_T002305"/>
    <property type="gene ID" value="PYU1_G002302"/>
</dbReference>
<protein>
    <submittedName>
        <fullName evidence="1">Uncharacterized protein</fullName>
    </submittedName>
</protein>
<dbReference type="VEuPathDB" id="FungiDB:PYU1_G002302"/>
<dbReference type="HOGENOM" id="CLU_1158378_0_0_1"/>